<dbReference type="RefSeq" id="WP_089758324.1">
    <property type="nucleotide sequence ID" value="NZ_FNGO01000003.1"/>
</dbReference>
<organism evidence="1 2">
    <name type="scientific">Halarsenatibacter silvermanii</name>
    <dbReference type="NCBI Taxonomy" id="321763"/>
    <lineage>
        <taxon>Bacteria</taxon>
        <taxon>Bacillati</taxon>
        <taxon>Bacillota</taxon>
        <taxon>Clostridia</taxon>
        <taxon>Halanaerobiales</taxon>
        <taxon>Halarsenatibacteraceae</taxon>
        <taxon>Halarsenatibacter</taxon>
    </lineage>
</organism>
<dbReference type="OrthoDB" id="9796085at2"/>
<sequence>MKIYDISMTIDSKMPVYKGRKNKKPEFKTISDHKSDTVHESEITLNIHTGTHVDTPLHMLPGGADTTQLEEEFIFSCQVVDLTNVKKKITADDLKFHKVKNSEFILFKTRNSRPGYLKKNPKNFVYVAEGAALKLSEINPEGVGIDALGIERNQPNHPTHRLLLQNSIIILEGLRLNNIPAGSYRLILAPLKLNNLEGAPARALLMTEE</sequence>
<proteinExistence type="predicted"/>
<dbReference type="Proteomes" id="UP000199476">
    <property type="component" value="Unassembled WGS sequence"/>
</dbReference>
<evidence type="ECO:0000313" key="1">
    <source>
        <dbReference type="EMBL" id="SDL31817.1"/>
    </source>
</evidence>
<dbReference type="InterPro" id="IPR007325">
    <property type="entry name" value="KFase/CYL"/>
</dbReference>
<name>A0A1G9J2T8_9FIRM</name>
<dbReference type="InterPro" id="IPR037175">
    <property type="entry name" value="KFase_sf"/>
</dbReference>
<protein>
    <submittedName>
        <fullName evidence="1">Kynurenine formamidase</fullName>
    </submittedName>
</protein>
<dbReference type="GO" id="GO:0019441">
    <property type="term" value="P:L-tryptophan catabolic process to kynurenine"/>
    <property type="evidence" value="ECO:0007669"/>
    <property type="project" value="InterPro"/>
</dbReference>
<dbReference type="SUPFAM" id="SSF102198">
    <property type="entry name" value="Putative cyclase"/>
    <property type="match status" value="1"/>
</dbReference>
<dbReference type="EMBL" id="FNGO01000003">
    <property type="protein sequence ID" value="SDL31817.1"/>
    <property type="molecule type" value="Genomic_DNA"/>
</dbReference>
<dbReference type="PANTHER" id="PTHR31118">
    <property type="entry name" value="CYCLASE-LIKE PROTEIN 2"/>
    <property type="match status" value="1"/>
</dbReference>
<dbReference type="AlphaFoldDB" id="A0A1G9J2T8"/>
<evidence type="ECO:0000313" key="2">
    <source>
        <dbReference type="Proteomes" id="UP000199476"/>
    </source>
</evidence>
<dbReference type="GO" id="GO:0004061">
    <property type="term" value="F:arylformamidase activity"/>
    <property type="evidence" value="ECO:0007669"/>
    <property type="project" value="InterPro"/>
</dbReference>
<accession>A0A1G9J2T8</accession>
<keyword evidence="2" id="KW-1185">Reference proteome</keyword>
<reference evidence="1 2" key="1">
    <citation type="submission" date="2016-10" db="EMBL/GenBank/DDBJ databases">
        <authorList>
            <person name="de Groot N.N."/>
        </authorList>
    </citation>
    <scope>NUCLEOTIDE SEQUENCE [LARGE SCALE GENOMIC DNA]</scope>
    <source>
        <strain evidence="1 2">SLAS-1</strain>
    </source>
</reference>
<dbReference type="Gene3D" id="3.50.30.50">
    <property type="entry name" value="Putative cyclase"/>
    <property type="match status" value="1"/>
</dbReference>
<dbReference type="Pfam" id="PF04199">
    <property type="entry name" value="Cyclase"/>
    <property type="match status" value="1"/>
</dbReference>
<gene>
    <name evidence="1" type="ORF">SAMN04488692_103123</name>
</gene>
<dbReference type="STRING" id="321763.SAMN04488692_103123"/>
<dbReference type="PANTHER" id="PTHR31118:SF12">
    <property type="entry name" value="CYCLASE-LIKE PROTEIN 2"/>
    <property type="match status" value="1"/>
</dbReference>